<dbReference type="Proteomes" id="UP000812966">
    <property type="component" value="Unassembled WGS sequence"/>
</dbReference>
<keyword evidence="2" id="KW-0560">Oxidoreductase</keyword>
<evidence type="ECO:0000256" key="1">
    <source>
        <dbReference type="ARBA" id="ARBA00006484"/>
    </source>
</evidence>
<sequence length="302" mass="33021">MSMNLNAEPEWNWLQGRTALITGAANGLGRGMARKWAESGAYVVIGDMDETAGRIVLEELRRISGKDKHHFVKTDVTSWESQVALFKEAMEKSPGKHLDVVVANAGIGESDPEMFLPQADLKLRKPNVKTIDIDLTGVIYTAHLAYWAFAQPAPKGDSLSSGSPRHHSLLLIGSMASLKYSIEPMYAAAKHGVLGLFRTLRRPHYFLKFDRNNPESSIKIKPGLLCPYFVDTNIIKKDGVKALPDDVELTKIEEVVEAASRIVLDKEGGKAMMVLTHSMAKVMGKGKNKGGIVEIGGLSGKL</sequence>
<dbReference type="Gene3D" id="3.40.50.720">
    <property type="entry name" value="NAD(P)-binding Rossmann-like Domain"/>
    <property type="match status" value="1"/>
</dbReference>
<dbReference type="AlphaFoldDB" id="A0A8K0JIG6"/>
<dbReference type="InterPro" id="IPR036291">
    <property type="entry name" value="NAD(P)-bd_dom_sf"/>
</dbReference>
<dbReference type="GO" id="GO:0016616">
    <property type="term" value="F:oxidoreductase activity, acting on the CH-OH group of donors, NAD or NADP as acceptor"/>
    <property type="evidence" value="ECO:0007669"/>
    <property type="project" value="TreeGrafter"/>
</dbReference>
<name>A0A8K0JIG6_9TREE</name>
<dbReference type="PANTHER" id="PTHR44229:SF4">
    <property type="entry name" value="15-HYDROXYPROSTAGLANDIN DEHYDROGENASE [NAD(+)]"/>
    <property type="match status" value="1"/>
</dbReference>
<evidence type="ECO:0008006" key="5">
    <source>
        <dbReference type="Google" id="ProtNLM"/>
    </source>
</evidence>
<comment type="caution">
    <text evidence="3">The sequence shown here is derived from an EMBL/GenBank/DDBJ whole genome shotgun (WGS) entry which is preliminary data.</text>
</comment>
<organism evidence="3 4">
    <name type="scientific">Filobasidium floriforme</name>
    <dbReference type="NCBI Taxonomy" id="5210"/>
    <lineage>
        <taxon>Eukaryota</taxon>
        <taxon>Fungi</taxon>
        <taxon>Dikarya</taxon>
        <taxon>Basidiomycota</taxon>
        <taxon>Agaricomycotina</taxon>
        <taxon>Tremellomycetes</taxon>
        <taxon>Filobasidiales</taxon>
        <taxon>Filobasidiaceae</taxon>
        <taxon>Filobasidium</taxon>
    </lineage>
</organism>
<dbReference type="SUPFAM" id="SSF51735">
    <property type="entry name" value="NAD(P)-binding Rossmann-fold domains"/>
    <property type="match status" value="1"/>
</dbReference>
<protein>
    <recommendedName>
        <fullName evidence="5">NAD(P)-binding protein</fullName>
    </recommendedName>
</protein>
<dbReference type="GO" id="GO:0005737">
    <property type="term" value="C:cytoplasm"/>
    <property type="evidence" value="ECO:0007669"/>
    <property type="project" value="TreeGrafter"/>
</dbReference>
<dbReference type="EMBL" id="JABELV010000130">
    <property type="protein sequence ID" value="KAG7529944.1"/>
    <property type="molecule type" value="Genomic_DNA"/>
</dbReference>
<evidence type="ECO:0000313" key="3">
    <source>
        <dbReference type="EMBL" id="KAG7529944.1"/>
    </source>
</evidence>
<proteinExistence type="inferred from homology"/>
<evidence type="ECO:0000313" key="4">
    <source>
        <dbReference type="Proteomes" id="UP000812966"/>
    </source>
</evidence>
<dbReference type="PANTHER" id="PTHR44229">
    <property type="entry name" value="15-HYDROXYPROSTAGLANDIN DEHYDROGENASE [NAD(+)]"/>
    <property type="match status" value="1"/>
</dbReference>
<dbReference type="InterPro" id="IPR002347">
    <property type="entry name" value="SDR_fam"/>
</dbReference>
<comment type="similarity">
    <text evidence="1">Belongs to the short-chain dehydrogenases/reductases (SDR) family.</text>
</comment>
<evidence type="ECO:0000256" key="2">
    <source>
        <dbReference type="ARBA" id="ARBA00023002"/>
    </source>
</evidence>
<dbReference type="PRINTS" id="PR00081">
    <property type="entry name" value="GDHRDH"/>
</dbReference>
<keyword evidence="4" id="KW-1185">Reference proteome</keyword>
<gene>
    <name evidence="3" type="ORF">FFLO_05300</name>
</gene>
<reference evidence="3" key="1">
    <citation type="submission" date="2020-04" db="EMBL/GenBank/DDBJ databases">
        <title>Analysis of mating type loci in Filobasidium floriforme.</title>
        <authorList>
            <person name="Nowrousian M."/>
        </authorList>
    </citation>
    <scope>NUCLEOTIDE SEQUENCE</scope>
    <source>
        <strain evidence="3">CBS 6242</strain>
    </source>
</reference>
<accession>A0A8K0JIG6</accession>
<dbReference type="Pfam" id="PF00106">
    <property type="entry name" value="adh_short"/>
    <property type="match status" value="1"/>
</dbReference>